<feature type="domain" description="Dihydroneopterin aldolase/epimerase" evidence="7">
    <location>
        <begin position="11"/>
        <end position="121"/>
    </location>
</feature>
<dbReference type="SUPFAM" id="SSF55620">
    <property type="entry name" value="Tetrahydrobiopterin biosynthesis enzymes-like"/>
    <property type="match status" value="1"/>
</dbReference>
<dbReference type="AlphaFoldDB" id="A0A081G037"/>
<dbReference type="GO" id="GO:0005829">
    <property type="term" value="C:cytosol"/>
    <property type="evidence" value="ECO:0007669"/>
    <property type="project" value="TreeGrafter"/>
</dbReference>
<dbReference type="GO" id="GO:0008719">
    <property type="term" value="F:dihydroneopterin triphosphate 2'-epimerase activity"/>
    <property type="evidence" value="ECO:0007669"/>
    <property type="project" value="UniProtKB-EC"/>
</dbReference>
<gene>
    <name evidence="8" type="ORF">ADIMK_1388</name>
</gene>
<dbReference type="SMART" id="SM00905">
    <property type="entry name" value="FolB"/>
    <property type="match status" value="1"/>
</dbReference>
<dbReference type="NCBIfam" id="NF008418">
    <property type="entry name" value="PRK11245.1"/>
    <property type="match status" value="1"/>
</dbReference>
<dbReference type="OrthoDB" id="1121389at2"/>
<comment type="similarity">
    <text evidence="1">Belongs to the DHNA family.</text>
</comment>
<evidence type="ECO:0000313" key="9">
    <source>
        <dbReference type="Proteomes" id="UP000028252"/>
    </source>
</evidence>
<dbReference type="PANTHER" id="PTHR42844:SF10">
    <property type="entry name" value="DIHYDRONEOPTERIN TRIPHOSPHATE 2'-EPIMERASE"/>
    <property type="match status" value="1"/>
</dbReference>
<dbReference type="InterPro" id="IPR006156">
    <property type="entry name" value="Dihydroneopterin_aldolase"/>
</dbReference>
<accession>A0A081G037</accession>
<evidence type="ECO:0000313" key="8">
    <source>
        <dbReference type="EMBL" id="KEA64142.1"/>
    </source>
</evidence>
<name>A0A081G037_9GAMM</name>
<evidence type="ECO:0000256" key="1">
    <source>
        <dbReference type="ARBA" id="ARBA00005708"/>
    </source>
</evidence>
<evidence type="ECO:0000256" key="6">
    <source>
        <dbReference type="ARBA" id="ARBA00044306"/>
    </source>
</evidence>
<dbReference type="InterPro" id="IPR043133">
    <property type="entry name" value="GTP-CH-I_C/QueF"/>
</dbReference>
<protein>
    <recommendedName>
        <fullName evidence="5">Dihydroneopterin triphosphate 2'-epimerase</fullName>
        <ecNumber evidence="4">5.1.99.7</ecNumber>
    </recommendedName>
    <alternativeName>
        <fullName evidence="6">D-erythro-7,8-dihydroneopterin triphosphate epimerase</fullName>
    </alternativeName>
</protein>
<dbReference type="GO" id="GO:0004150">
    <property type="term" value="F:dihydroneopterin aldolase activity"/>
    <property type="evidence" value="ECO:0007669"/>
    <property type="project" value="InterPro"/>
</dbReference>
<dbReference type="EC" id="5.1.99.7" evidence="4"/>
<proteinExistence type="inferred from homology"/>
<reference evidence="8 9" key="1">
    <citation type="submission" date="2014-04" db="EMBL/GenBank/DDBJ databases">
        <title>Marinobacterium kochiensis sp. nov., isolated from sediment sample collected from Kochi backwaters in Kerala, India.</title>
        <authorList>
            <person name="Singh A."/>
            <person name="Pinnaka A.K."/>
        </authorList>
    </citation>
    <scope>NUCLEOTIDE SEQUENCE [LARGE SCALE GENOMIC DNA]</scope>
    <source>
        <strain evidence="8 9">AK27</strain>
    </source>
</reference>
<dbReference type="Pfam" id="PF02152">
    <property type="entry name" value="FolB"/>
    <property type="match status" value="1"/>
</dbReference>
<dbReference type="eggNOG" id="COG1539">
    <property type="taxonomic scope" value="Bacteria"/>
</dbReference>
<evidence type="ECO:0000259" key="7">
    <source>
        <dbReference type="SMART" id="SM00905"/>
    </source>
</evidence>
<dbReference type="NCBIfam" id="TIGR00526">
    <property type="entry name" value="folB_dom"/>
    <property type="match status" value="1"/>
</dbReference>
<evidence type="ECO:0000256" key="4">
    <source>
        <dbReference type="ARBA" id="ARBA00044039"/>
    </source>
</evidence>
<comment type="caution">
    <text evidence="8">The sequence shown here is derived from an EMBL/GenBank/DDBJ whole genome shotgun (WGS) entry which is preliminary data.</text>
</comment>
<dbReference type="Gene3D" id="3.30.1130.10">
    <property type="match status" value="1"/>
</dbReference>
<dbReference type="STRING" id="1232683.ADIMK_1388"/>
<organism evidence="8 9">
    <name type="scientific">Marinobacterium lacunae</name>
    <dbReference type="NCBI Taxonomy" id="1232683"/>
    <lineage>
        <taxon>Bacteria</taxon>
        <taxon>Pseudomonadati</taxon>
        <taxon>Pseudomonadota</taxon>
        <taxon>Gammaproteobacteria</taxon>
        <taxon>Oceanospirillales</taxon>
        <taxon>Oceanospirillaceae</taxon>
        <taxon>Marinobacterium</taxon>
    </lineage>
</organism>
<dbReference type="PATRIC" id="fig|1232683.4.peg.1367"/>
<keyword evidence="9" id="KW-1185">Reference proteome</keyword>
<dbReference type="PANTHER" id="PTHR42844">
    <property type="entry name" value="DIHYDRONEOPTERIN ALDOLASE 1-RELATED"/>
    <property type="match status" value="1"/>
</dbReference>
<evidence type="ECO:0000256" key="3">
    <source>
        <dbReference type="ARBA" id="ARBA00043806"/>
    </source>
</evidence>
<dbReference type="EMBL" id="JMQN01000018">
    <property type="protein sequence ID" value="KEA64142.1"/>
    <property type="molecule type" value="Genomic_DNA"/>
</dbReference>
<comment type="catalytic activity">
    <reaction evidence="3">
        <text>7,8-dihydroneopterin 3'-triphosphate = 7,8-dihydromonapterin 3'-triphosphate</text>
        <dbReference type="Rhea" id="RHEA:28346"/>
        <dbReference type="ChEBI" id="CHEBI:58462"/>
        <dbReference type="ChEBI" id="CHEBI:61186"/>
        <dbReference type="EC" id="5.1.99.7"/>
    </reaction>
</comment>
<evidence type="ECO:0000256" key="5">
    <source>
        <dbReference type="ARBA" id="ARBA00044197"/>
    </source>
</evidence>
<keyword evidence="2" id="KW-0413">Isomerase</keyword>
<dbReference type="Proteomes" id="UP000028252">
    <property type="component" value="Unassembled WGS sequence"/>
</dbReference>
<sequence>MNLAEPGQATIRIKNLRLRTFIGINDEEKQKQQDVIINVLMRYRVDPAIEHNDIDHALNYRTINKAIISHVEDGHFLLLEKLVSEVLEIVMRDPKVCHAQVEIDKPHALRFADSVSITLCAERD</sequence>
<dbReference type="RefSeq" id="WP_036185543.1">
    <property type="nucleotide sequence ID" value="NZ_JMQN01000018.1"/>
</dbReference>
<dbReference type="GO" id="GO:0006760">
    <property type="term" value="P:folic acid-containing compound metabolic process"/>
    <property type="evidence" value="ECO:0007669"/>
    <property type="project" value="InterPro"/>
</dbReference>
<dbReference type="InterPro" id="IPR006157">
    <property type="entry name" value="FolB_dom"/>
</dbReference>
<evidence type="ECO:0000256" key="2">
    <source>
        <dbReference type="ARBA" id="ARBA00023235"/>
    </source>
</evidence>